<keyword evidence="2" id="KW-1185">Reference proteome</keyword>
<reference evidence="1" key="1">
    <citation type="submission" date="2021-03" db="EMBL/GenBank/DDBJ databases">
        <title>Draft genome sequence of rust myrtle Austropuccinia psidii MF-1, a brazilian biotype.</title>
        <authorList>
            <person name="Quecine M.C."/>
            <person name="Pachon D.M.R."/>
            <person name="Bonatelli M.L."/>
            <person name="Correr F.H."/>
            <person name="Franceschini L.M."/>
            <person name="Leite T.F."/>
            <person name="Margarido G.R.A."/>
            <person name="Almeida C.A."/>
            <person name="Ferrarezi J.A."/>
            <person name="Labate C.A."/>
        </authorList>
    </citation>
    <scope>NUCLEOTIDE SEQUENCE</scope>
    <source>
        <strain evidence="1">MF-1</strain>
    </source>
</reference>
<dbReference type="Proteomes" id="UP000765509">
    <property type="component" value="Unassembled WGS sequence"/>
</dbReference>
<evidence type="ECO:0000313" key="2">
    <source>
        <dbReference type="Proteomes" id="UP000765509"/>
    </source>
</evidence>
<comment type="caution">
    <text evidence="1">The sequence shown here is derived from an EMBL/GenBank/DDBJ whole genome shotgun (WGS) entry which is preliminary data.</text>
</comment>
<gene>
    <name evidence="1" type="ORF">O181_084943</name>
</gene>
<dbReference type="AlphaFoldDB" id="A0A9Q3IL44"/>
<proteinExistence type="predicted"/>
<accession>A0A9Q3IL44</accession>
<name>A0A9Q3IL44_9BASI</name>
<sequence>MSDTFDAYKQAHRNAHALCNPSKHAAREVPAQDALWRTPLWATMMKAFTSGNGLHDPKQADRRNSGQLALFHLVLIGPPPF</sequence>
<dbReference type="EMBL" id="AVOT02050107">
    <property type="protein sequence ID" value="MBW0545228.1"/>
    <property type="molecule type" value="Genomic_DNA"/>
</dbReference>
<evidence type="ECO:0000313" key="1">
    <source>
        <dbReference type="EMBL" id="MBW0545228.1"/>
    </source>
</evidence>
<protein>
    <submittedName>
        <fullName evidence="1">Uncharacterized protein</fullName>
    </submittedName>
</protein>
<organism evidence="1 2">
    <name type="scientific">Austropuccinia psidii MF-1</name>
    <dbReference type="NCBI Taxonomy" id="1389203"/>
    <lineage>
        <taxon>Eukaryota</taxon>
        <taxon>Fungi</taxon>
        <taxon>Dikarya</taxon>
        <taxon>Basidiomycota</taxon>
        <taxon>Pucciniomycotina</taxon>
        <taxon>Pucciniomycetes</taxon>
        <taxon>Pucciniales</taxon>
        <taxon>Sphaerophragmiaceae</taxon>
        <taxon>Austropuccinia</taxon>
    </lineage>
</organism>